<evidence type="ECO:0000313" key="1">
    <source>
        <dbReference type="EMBL" id="PSL27743.1"/>
    </source>
</evidence>
<comment type="caution">
    <text evidence="1">The sequence shown here is derived from an EMBL/GenBank/DDBJ whole genome shotgun (WGS) entry which is preliminary data.</text>
</comment>
<keyword evidence="2" id="KW-1185">Reference proteome</keyword>
<proteinExistence type="predicted"/>
<evidence type="ECO:0000313" key="2">
    <source>
        <dbReference type="Proteomes" id="UP000241964"/>
    </source>
</evidence>
<sequence>MYVDKSYLKNVLCLFSAKLIIGVDTGTSITGPITTANAAP</sequence>
<dbReference type="AlphaFoldDB" id="A0A2P8G1A2"/>
<accession>A0A2P8G1A2</accession>
<name>A0A2P8G1A2_9BACT</name>
<dbReference type="Proteomes" id="UP000241964">
    <property type="component" value="Unassembled WGS sequence"/>
</dbReference>
<dbReference type="EMBL" id="PYAS01000007">
    <property type="protein sequence ID" value="PSL27743.1"/>
    <property type="molecule type" value="Genomic_DNA"/>
</dbReference>
<reference evidence="1 2" key="1">
    <citation type="submission" date="2018-03" db="EMBL/GenBank/DDBJ databases">
        <title>Genomic Encyclopedia of Archaeal and Bacterial Type Strains, Phase II (KMG-II): from individual species to whole genera.</title>
        <authorList>
            <person name="Goeker M."/>
        </authorList>
    </citation>
    <scope>NUCLEOTIDE SEQUENCE [LARGE SCALE GENOMIC DNA]</scope>
    <source>
        <strain evidence="1 2">DSM 29057</strain>
    </source>
</reference>
<gene>
    <name evidence="1" type="ORF">CLV60_1077</name>
</gene>
<organism evidence="1 2">
    <name type="scientific">Dyadobacter jiangsuensis</name>
    <dbReference type="NCBI Taxonomy" id="1591085"/>
    <lineage>
        <taxon>Bacteria</taxon>
        <taxon>Pseudomonadati</taxon>
        <taxon>Bacteroidota</taxon>
        <taxon>Cytophagia</taxon>
        <taxon>Cytophagales</taxon>
        <taxon>Spirosomataceae</taxon>
        <taxon>Dyadobacter</taxon>
    </lineage>
</organism>
<protein>
    <submittedName>
        <fullName evidence="1">Uncharacterized protein</fullName>
    </submittedName>
</protein>